<dbReference type="PATRIC" id="fig|1637975.4.peg.3642"/>
<dbReference type="AlphaFoldDB" id="A0A0Q3QS04"/>
<dbReference type="RefSeq" id="WP_056685487.1">
    <property type="nucleotide sequence ID" value="NZ_LJIX01000006.1"/>
</dbReference>
<accession>A0A0Q3QS04</accession>
<comment type="caution">
    <text evidence="1">The sequence shown here is derived from an EMBL/GenBank/DDBJ whole genome shotgun (WGS) entry which is preliminary data.</text>
</comment>
<reference evidence="1 2" key="1">
    <citation type="submission" date="2015-09" db="EMBL/GenBank/DDBJ databases">
        <title>Genome sequencing project for genomic taxonomy and phylogenomics of Bacillus-like bacteria.</title>
        <authorList>
            <person name="Liu B."/>
            <person name="Wang J."/>
            <person name="Zhu Y."/>
            <person name="Liu G."/>
            <person name="Chen Q."/>
            <person name="Chen Z."/>
            <person name="Lan J."/>
            <person name="Che J."/>
            <person name="Ge C."/>
            <person name="Shi H."/>
            <person name="Pan Z."/>
            <person name="Liu X."/>
        </authorList>
    </citation>
    <scope>NUCLEOTIDE SEQUENCE [LARGE SCALE GENOMIC DNA]</scope>
    <source>
        <strain evidence="1 2">FJAT-18043</strain>
    </source>
</reference>
<name>A0A0Q3QS04_9BACI</name>
<keyword evidence="2" id="KW-1185">Reference proteome</keyword>
<dbReference type="Proteomes" id="UP000050996">
    <property type="component" value="Unassembled WGS sequence"/>
</dbReference>
<sequence>MIDTKPTKLHEKNIKQYKKIFEKWDMWDFAYFDGKDYYFLTLYEQVLKGITGYLILDCKGHIVPFVQAKASALSLIRFNTMIHGAMQEMVPQMRKNMTPYKEVVSLLSKYKTNLVSKHPKLESSVEKVIQYTTHALGNSTRIEEFINKLGHLQRFATREHGYFDDEILKAMKEESVKYNAMMYEYGLNEFDMMNDYQQIINVLSEGSSTIPFADRKKINELLKAAMQSNNGSLKRTMQEFDDGFMEVNVQLNPANLEQSFDEKMSKSGLKAFEEKIVPIIRNPL</sequence>
<evidence type="ECO:0000313" key="2">
    <source>
        <dbReference type="Proteomes" id="UP000050996"/>
    </source>
</evidence>
<proteinExistence type="predicted"/>
<organism evidence="1 2">
    <name type="scientific">Cytobacillus solani</name>
    <dbReference type="NCBI Taxonomy" id="1637975"/>
    <lineage>
        <taxon>Bacteria</taxon>
        <taxon>Bacillati</taxon>
        <taxon>Bacillota</taxon>
        <taxon>Bacilli</taxon>
        <taxon>Bacillales</taxon>
        <taxon>Bacillaceae</taxon>
        <taxon>Cytobacillus</taxon>
    </lineage>
</organism>
<gene>
    <name evidence="1" type="ORF">AN957_18450</name>
</gene>
<protein>
    <submittedName>
        <fullName evidence="1">Uncharacterized protein</fullName>
    </submittedName>
</protein>
<evidence type="ECO:0000313" key="1">
    <source>
        <dbReference type="EMBL" id="KQL20368.1"/>
    </source>
</evidence>
<dbReference type="EMBL" id="LJIX01000006">
    <property type="protein sequence ID" value="KQL20368.1"/>
    <property type="molecule type" value="Genomic_DNA"/>
</dbReference>